<dbReference type="InterPro" id="IPR000276">
    <property type="entry name" value="GPCR_Rhodpsn"/>
</dbReference>
<keyword evidence="8 10" id="KW-0807">Transducer</keyword>
<evidence type="ECO:0000256" key="3">
    <source>
        <dbReference type="ARBA" id="ARBA00022989"/>
    </source>
</evidence>
<comment type="similarity">
    <text evidence="9">Belongs to the chemokine-like receptor (CMKLR) family.</text>
</comment>
<evidence type="ECO:0000256" key="6">
    <source>
        <dbReference type="ARBA" id="ARBA00023157"/>
    </source>
</evidence>
<dbReference type="EMBL" id="JANPWB010000011">
    <property type="protein sequence ID" value="KAJ1132605.1"/>
    <property type="molecule type" value="Genomic_DNA"/>
</dbReference>
<comment type="similarity">
    <text evidence="10">Belongs to the G-protein coupled receptor 1 family.</text>
</comment>
<dbReference type="GO" id="GO:0006954">
    <property type="term" value="P:inflammatory response"/>
    <property type="evidence" value="ECO:0007669"/>
    <property type="project" value="TreeGrafter"/>
</dbReference>
<evidence type="ECO:0000256" key="11">
    <source>
        <dbReference type="SAM" id="MobiDB-lite"/>
    </source>
</evidence>
<dbReference type="PANTHER" id="PTHR24225">
    <property type="entry name" value="CHEMOTACTIC RECEPTOR"/>
    <property type="match status" value="1"/>
</dbReference>
<evidence type="ECO:0000256" key="2">
    <source>
        <dbReference type="ARBA" id="ARBA00022692"/>
    </source>
</evidence>
<dbReference type="GO" id="GO:0004875">
    <property type="term" value="F:complement receptor activity"/>
    <property type="evidence" value="ECO:0007669"/>
    <property type="project" value="TreeGrafter"/>
</dbReference>
<evidence type="ECO:0000313" key="14">
    <source>
        <dbReference type="EMBL" id="KAJ1132605.1"/>
    </source>
</evidence>
<evidence type="ECO:0000256" key="8">
    <source>
        <dbReference type="ARBA" id="ARBA00023224"/>
    </source>
</evidence>
<feature type="compositionally biased region" description="Low complexity" evidence="11">
    <location>
        <begin position="285"/>
        <end position="297"/>
    </location>
</feature>
<feature type="domain" description="G-protein coupled receptors family 1 profile" evidence="13">
    <location>
        <begin position="1"/>
        <end position="253"/>
    </location>
</feature>
<dbReference type="GO" id="GO:0007204">
    <property type="term" value="P:positive regulation of cytosolic calcium ion concentration"/>
    <property type="evidence" value="ECO:0007669"/>
    <property type="project" value="TreeGrafter"/>
</dbReference>
<keyword evidence="4 10" id="KW-0297">G-protein coupled receptor</keyword>
<dbReference type="PROSITE" id="PS00237">
    <property type="entry name" value="G_PROTEIN_RECEP_F1_1"/>
    <property type="match status" value="1"/>
</dbReference>
<protein>
    <recommendedName>
        <fullName evidence="13">G-protein coupled receptors family 1 profile domain-containing protein</fullName>
    </recommendedName>
</protein>
<comment type="caution">
    <text evidence="14">The sequence shown here is derived from an EMBL/GenBank/DDBJ whole genome shotgun (WGS) entry which is preliminary data.</text>
</comment>
<dbReference type="AlphaFoldDB" id="A0AAV7Q3K9"/>
<gene>
    <name evidence="14" type="ORF">NDU88_010912</name>
</gene>
<feature type="transmembrane region" description="Helical" evidence="12">
    <location>
        <begin position="52"/>
        <end position="75"/>
    </location>
</feature>
<evidence type="ECO:0000259" key="13">
    <source>
        <dbReference type="PROSITE" id="PS50262"/>
    </source>
</evidence>
<keyword evidence="2 10" id="KW-0812">Transmembrane</keyword>
<evidence type="ECO:0000256" key="5">
    <source>
        <dbReference type="ARBA" id="ARBA00023136"/>
    </source>
</evidence>
<feature type="transmembrane region" description="Helical" evidence="12">
    <location>
        <begin position="193"/>
        <end position="213"/>
    </location>
</feature>
<evidence type="ECO:0000256" key="10">
    <source>
        <dbReference type="RuleBase" id="RU000688"/>
    </source>
</evidence>
<dbReference type="InterPro" id="IPR017452">
    <property type="entry name" value="GPCR_Rhodpsn_7TM"/>
</dbReference>
<evidence type="ECO:0000256" key="9">
    <source>
        <dbReference type="ARBA" id="ARBA00025736"/>
    </source>
</evidence>
<feature type="transmembrane region" description="Helical" evidence="12">
    <location>
        <begin position="233"/>
        <end position="256"/>
    </location>
</feature>
<keyword evidence="15" id="KW-1185">Reference proteome</keyword>
<feature type="transmembrane region" description="Helical" evidence="12">
    <location>
        <begin position="7"/>
        <end position="32"/>
    </location>
</feature>
<keyword evidence="6" id="KW-1015">Disulfide bond</keyword>
<dbReference type="FunFam" id="1.20.1070.10:FF:000034">
    <property type="entry name" value="G-protein coupled receptor 1"/>
    <property type="match status" value="1"/>
</dbReference>
<evidence type="ECO:0000256" key="1">
    <source>
        <dbReference type="ARBA" id="ARBA00004141"/>
    </source>
</evidence>
<dbReference type="SUPFAM" id="SSF81321">
    <property type="entry name" value="Family A G protein-coupled receptor-like"/>
    <property type="match status" value="1"/>
</dbReference>
<keyword evidence="3 12" id="KW-1133">Transmembrane helix</keyword>
<dbReference type="InterPro" id="IPR000826">
    <property type="entry name" value="Formyl_rcpt-rel"/>
</dbReference>
<evidence type="ECO:0000313" key="15">
    <source>
        <dbReference type="Proteomes" id="UP001066276"/>
    </source>
</evidence>
<proteinExistence type="inferred from homology"/>
<reference evidence="14" key="1">
    <citation type="journal article" date="2022" name="bioRxiv">
        <title>Sequencing and chromosome-scale assembly of the giantPleurodeles waltlgenome.</title>
        <authorList>
            <person name="Brown T."/>
            <person name="Elewa A."/>
            <person name="Iarovenko S."/>
            <person name="Subramanian E."/>
            <person name="Araus A.J."/>
            <person name="Petzold A."/>
            <person name="Susuki M."/>
            <person name="Suzuki K.-i.T."/>
            <person name="Hayashi T."/>
            <person name="Toyoda A."/>
            <person name="Oliveira C."/>
            <person name="Osipova E."/>
            <person name="Leigh N.D."/>
            <person name="Simon A."/>
            <person name="Yun M.H."/>
        </authorList>
    </citation>
    <scope>NUCLEOTIDE SEQUENCE</scope>
    <source>
        <strain evidence="14">20211129_DDA</strain>
        <tissue evidence="14">Liver</tissue>
    </source>
</reference>
<keyword evidence="7 10" id="KW-0675">Receptor</keyword>
<evidence type="ECO:0000256" key="4">
    <source>
        <dbReference type="ARBA" id="ARBA00023040"/>
    </source>
</evidence>
<dbReference type="GO" id="GO:0007200">
    <property type="term" value="P:phospholipase C-activating G protein-coupled receptor signaling pathway"/>
    <property type="evidence" value="ECO:0007669"/>
    <property type="project" value="TreeGrafter"/>
</dbReference>
<dbReference type="PROSITE" id="PS50262">
    <property type="entry name" value="G_PROTEIN_RECEP_F1_2"/>
    <property type="match status" value="1"/>
</dbReference>
<comment type="subcellular location">
    <subcellularLocation>
        <location evidence="1">Membrane</location>
        <topology evidence="1">Multi-pass membrane protein</topology>
    </subcellularLocation>
</comment>
<organism evidence="14 15">
    <name type="scientific">Pleurodeles waltl</name>
    <name type="common">Iberian ribbed newt</name>
    <dbReference type="NCBI Taxonomy" id="8319"/>
    <lineage>
        <taxon>Eukaryota</taxon>
        <taxon>Metazoa</taxon>
        <taxon>Chordata</taxon>
        <taxon>Craniata</taxon>
        <taxon>Vertebrata</taxon>
        <taxon>Euteleostomi</taxon>
        <taxon>Amphibia</taxon>
        <taxon>Batrachia</taxon>
        <taxon>Caudata</taxon>
        <taxon>Salamandroidea</taxon>
        <taxon>Salamandridae</taxon>
        <taxon>Pleurodelinae</taxon>
        <taxon>Pleurodeles</taxon>
    </lineage>
</organism>
<evidence type="ECO:0000256" key="12">
    <source>
        <dbReference type="SAM" id="Phobius"/>
    </source>
</evidence>
<evidence type="ECO:0000256" key="7">
    <source>
        <dbReference type="ARBA" id="ARBA00023170"/>
    </source>
</evidence>
<feature type="transmembrane region" description="Helical" evidence="12">
    <location>
        <begin position="155"/>
        <end position="181"/>
    </location>
</feature>
<dbReference type="GO" id="GO:0004930">
    <property type="term" value="F:G protein-coupled receptor activity"/>
    <property type="evidence" value="ECO:0007669"/>
    <property type="project" value="UniProtKB-KW"/>
</dbReference>
<accession>A0AAV7Q3K9</accession>
<name>A0AAV7Q3K9_PLEWA</name>
<dbReference type="PRINTS" id="PR00237">
    <property type="entry name" value="GPCRRHODOPSN"/>
</dbReference>
<sequence length="304" mass="34445">MKRTVNTVWFLNLAVADFIFTFFLPLSISYIALGFHWPFGNFLCKLNSTVAFLNMFASIFFLMVISIDRCISVAMPVWSQNHRTPRLAIFIALAVWAAALIVSLPYFIFRTTDVLEPNGTVINCYNNFGFPDDDVSEEAYEEAYAVWVRRYSAVIWARFVIGFFLPFSVIVICYFSIAIRLSRNHLATSSKPFKIIIAVIVCFFICWFPYHVFSFLELSANARGDQIGKLLSIGVPITSSLAFINSCVNPILYVFVGRDFKEKFRTSILAVLENAFTEEASQATNNTAMKSKSSSMAESQIRDP</sequence>
<feature type="transmembrane region" description="Helical" evidence="12">
    <location>
        <begin position="87"/>
        <end position="109"/>
    </location>
</feature>
<dbReference type="PANTHER" id="PTHR24225:SF70">
    <property type="entry name" value="G PROTEIN-COUPLED RECEPTOR 33"/>
    <property type="match status" value="1"/>
</dbReference>
<dbReference type="GO" id="GO:0005886">
    <property type="term" value="C:plasma membrane"/>
    <property type="evidence" value="ECO:0007669"/>
    <property type="project" value="TreeGrafter"/>
</dbReference>
<dbReference type="Proteomes" id="UP001066276">
    <property type="component" value="Chromosome 7"/>
</dbReference>
<feature type="region of interest" description="Disordered" evidence="11">
    <location>
        <begin position="285"/>
        <end position="304"/>
    </location>
</feature>
<dbReference type="PRINTS" id="PR00526">
    <property type="entry name" value="FMETLEUPHER"/>
</dbReference>
<keyword evidence="5 12" id="KW-0472">Membrane</keyword>
<dbReference type="Gene3D" id="1.20.1070.10">
    <property type="entry name" value="Rhodopsin 7-helix transmembrane proteins"/>
    <property type="match status" value="1"/>
</dbReference>
<dbReference type="Pfam" id="PF00001">
    <property type="entry name" value="7tm_1"/>
    <property type="match status" value="1"/>
</dbReference>